<dbReference type="PANTHER" id="PTHR46294:SF4">
    <property type="entry name" value="SEGMENTATION PROTEIN EVEN-SKIPPED"/>
    <property type="match status" value="1"/>
</dbReference>
<evidence type="ECO:0000256" key="7">
    <source>
        <dbReference type="PROSITE-ProRule" id="PRU00108"/>
    </source>
</evidence>
<evidence type="ECO:0000259" key="10">
    <source>
        <dbReference type="PROSITE" id="PS50071"/>
    </source>
</evidence>
<dbReference type="PRINTS" id="PR00031">
    <property type="entry name" value="HTHREPRESSR"/>
</dbReference>
<dbReference type="Gene3D" id="1.10.10.60">
    <property type="entry name" value="Homeodomain-like"/>
    <property type="match status" value="1"/>
</dbReference>
<dbReference type="InterPro" id="IPR052002">
    <property type="entry name" value="Even-skipped_HD"/>
</dbReference>
<reference evidence="11" key="1">
    <citation type="submission" date="2023-07" db="EMBL/GenBank/DDBJ databases">
        <title>Chromosome-level genome assembly of Artemia franciscana.</title>
        <authorList>
            <person name="Jo E."/>
        </authorList>
    </citation>
    <scope>NUCLEOTIDE SEQUENCE</scope>
    <source>
        <tissue evidence="11">Whole body</tissue>
    </source>
</reference>
<feature type="domain" description="Homeobox" evidence="10">
    <location>
        <begin position="45"/>
        <end position="105"/>
    </location>
</feature>
<evidence type="ECO:0000256" key="2">
    <source>
        <dbReference type="ARBA" id="ARBA00022473"/>
    </source>
</evidence>
<gene>
    <name evidence="11" type="ORF">QYM36_004350</name>
</gene>
<dbReference type="Proteomes" id="UP001187531">
    <property type="component" value="Unassembled WGS sequence"/>
</dbReference>
<feature type="region of interest" description="Disordered" evidence="9">
    <location>
        <begin position="191"/>
        <end position="216"/>
    </location>
</feature>
<keyword evidence="2" id="KW-0217">Developmental protein</keyword>
<evidence type="ECO:0000256" key="3">
    <source>
        <dbReference type="ARBA" id="ARBA00023125"/>
    </source>
</evidence>
<feature type="DNA-binding region" description="Homeobox" evidence="7">
    <location>
        <begin position="47"/>
        <end position="106"/>
    </location>
</feature>
<dbReference type="InterPro" id="IPR001356">
    <property type="entry name" value="HD"/>
</dbReference>
<evidence type="ECO:0000256" key="6">
    <source>
        <dbReference type="ARBA" id="ARBA00038449"/>
    </source>
</evidence>
<dbReference type="InterPro" id="IPR017970">
    <property type="entry name" value="Homeobox_CS"/>
</dbReference>
<dbReference type="Pfam" id="PF00046">
    <property type="entry name" value="Homeodomain"/>
    <property type="match status" value="1"/>
</dbReference>
<dbReference type="InterPro" id="IPR009057">
    <property type="entry name" value="Homeodomain-like_sf"/>
</dbReference>
<dbReference type="CDD" id="cd00086">
    <property type="entry name" value="homeodomain"/>
    <property type="match status" value="1"/>
</dbReference>
<dbReference type="SUPFAM" id="SSF46689">
    <property type="entry name" value="Homeodomain-like"/>
    <property type="match status" value="1"/>
</dbReference>
<keyword evidence="4 7" id="KW-0371">Homeobox</keyword>
<comment type="caution">
    <text evidence="11">The sequence shown here is derived from an EMBL/GenBank/DDBJ whole genome shotgun (WGS) entry which is preliminary data.</text>
</comment>
<proteinExistence type="inferred from homology"/>
<comment type="subcellular location">
    <subcellularLocation>
        <location evidence="1 7 8">Nucleus</location>
    </subcellularLocation>
</comment>
<evidence type="ECO:0000256" key="5">
    <source>
        <dbReference type="ARBA" id="ARBA00023242"/>
    </source>
</evidence>
<evidence type="ECO:0000256" key="1">
    <source>
        <dbReference type="ARBA" id="ARBA00004123"/>
    </source>
</evidence>
<comment type="similarity">
    <text evidence="6">Belongs to the even-skipped homeobox family.</text>
</comment>
<feature type="compositionally biased region" description="Low complexity" evidence="9">
    <location>
        <begin position="191"/>
        <end position="207"/>
    </location>
</feature>
<dbReference type="AlphaFoldDB" id="A0AA88LBU2"/>
<evidence type="ECO:0000256" key="4">
    <source>
        <dbReference type="ARBA" id="ARBA00023155"/>
    </source>
</evidence>
<keyword evidence="12" id="KW-1185">Reference proteome</keyword>
<name>A0AA88LBU2_ARTSF</name>
<dbReference type="GO" id="GO:0005634">
    <property type="term" value="C:nucleus"/>
    <property type="evidence" value="ECO:0007669"/>
    <property type="project" value="UniProtKB-SubCell"/>
</dbReference>
<dbReference type="GO" id="GO:0000981">
    <property type="term" value="F:DNA-binding transcription factor activity, RNA polymerase II-specific"/>
    <property type="evidence" value="ECO:0007669"/>
    <property type="project" value="InterPro"/>
</dbReference>
<keyword evidence="3 7" id="KW-0238">DNA-binding</keyword>
<dbReference type="SMART" id="SM00389">
    <property type="entry name" value="HOX"/>
    <property type="match status" value="1"/>
</dbReference>
<dbReference type="InterPro" id="IPR020479">
    <property type="entry name" value="HD_metazoa"/>
</dbReference>
<evidence type="ECO:0000313" key="12">
    <source>
        <dbReference type="Proteomes" id="UP001187531"/>
    </source>
</evidence>
<dbReference type="InterPro" id="IPR000047">
    <property type="entry name" value="HTH_motif"/>
</dbReference>
<dbReference type="PROSITE" id="PS00027">
    <property type="entry name" value="HOMEOBOX_1"/>
    <property type="match status" value="1"/>
</dbReference>
<dbReference type="PRINTS" id="PR00024">
    <property type="entry name" value="HOMEOBOX"/>
</dbReference>
<dbReference type="PROSITE" id="PS50071">
    <property type="entry name" value="HOMEOBOX_2"/>
    <property type="match status" value="1"/>
</dbReference>
<accession>A0AA88LBU2</accession>
<evidence type="ECO:0000256" key="9">
    <source>
        <dbReference type="SAM" id="MobiDB-lite"/>
    </source>
</evidence>
<dbReference type="GO" id="GO:0000978">
    <property type="term" value="F:RNA polymerase II cis-regulatory region sequence-specific DNA binding"/>
    <property type="evidence" value="ECO:0007669"/>
    <property type="project" value="TreeGrafter"/>
</dbReference>
<organism evidence="11 12">
    <name type="scientific">Artemia franciscana</name>
    <name type="common">Brine shrimp</name>
    <name type="synonym">Artemia sanfranciscana</name>
    <dbReference type="NCBI Taxonomy" id="6661"/>
    <lineage>
        <taxon>Eukaryota</taxon>
        <taxon>Metazoa</taxon>
        <taxon>Ecdysozoa</taxon>
        <taxon>Arthropoda</taxon>
        <taxon>Crustacea</taxon>
        <taxon>Branchiopoda</taxon>
        <taxon>Anostraca</taxon>
        <taxon>Artemiidae</taxon>
        <taxon>Artemia</taxon>
    </lineage>
</organism>
<dbReference type="EMBL" id="JAVRJZ010000007">
    <property type="protein sequence ID" value="KAK2720434.1"/>
    <property type="molecule type" value="Genomic_DNA"/>
</dbReference>
<evidence type="ECO:0000256" key="8">
    <source>
        <dbReference type="RuleBase" id="RU000682"/>
    </source>
</evidence>
<protein>
    <recommendedName>
        <fullName evidence="10">Homeobox domain-containing protein</fullName>
    </recommendedName>
</protein>
<evidence type="ECO:0000313" key="11">
    <source>
        <dbReference type="EMBL" id="KAK2720434.1"/>
    </source>
</evidence>
<dbReference type="PANTHER" id="PTHR46294">
    <property type="entry name" value="SEGMENTATION PROTEIN EVEN-SKIPPED"/>
    <property type="match status" value="1"/>
</dbReference>
<keyword evidence="5 7" id="KW-0539">Nucleus</keyword>
<sequence length="216" mass="24629">MSCVQETPVDFSNKDIKAIPIEKIDGMLPPGHLNGVPRSRYQENDAARRSRTAFSKSQVEKLEKEYAQDPYISRTRRLELSSEIGIPESTIKIWFQNRRMKQKRIQMPISVADANFAAYLAIQTVRQREMQLAMQQSYFHALAPYPYAVATYQPYVHVEPEPFMPHYIPHFQAAPSSIGSLSPLSSLSSTTCCERTPSPRSEPSSPKCESKLFRPF</sequence>